<dbReference type="Pfam" id="PF04294">
    <property type="entry name" value="VanW"/>
    <property type="match status" value="1"/>
</dbReference>
<evidence type="ECO:0000313" key="1">
    <source>
        <dbReference type="EMBL" id="WRO22311.1"/>
    </source>
</evidence>
<reference evidence="1 2" key="1">
    <citation type="submission" date="2023-04" db="EMBL/GenBank/DDBJ databases">
        <authorList>
            <person name="Hsu D."/>
        </authorList>
    </citation>
    <scope>NUCLEOTIDE SEQUENCE [LARGE SCALE GENOMIC DNA]</scope>
    <source>
        <strain evidence="1 2">MK1</strain>
    </source>
</reference>
<protein>
    <submittedName>
        <fullName evidence="1">VanW family protein</fullName>
    </submittedName>
</protein>
<dbReference type="PANTHER" id="PTHR35788">
    <property type="entry name" value="EXPORTED PROTEIN-RELATED"/>
    <property type="match status" value="1"/>
</dbReference>
<dbReference type="RefSeq" id="WP_366921726.1">
    <property type="nucleotide sequence ID" value="NZ_CP121694.1"/>
</dbReference>
<sequence>MSKNWKILMGVMLMLLLAGIGGCLAQRVIYGVKPGVTVEGLNVGGYLPPEVTRLVTHLAIEKNRPPKNAVMMDNGEIVKEVQGVEVDIEQSKRKIMSAKRREQITLVVRQVQPEITVDLIKRLDETLGTYTTFVSGTTNRLTNITLAAKKLNFTIVPAQSLFSFNASIGPRTVEKGYKAAPIIIGEGHGMDAGGGVCQVSSTLYNATMAAKLKIVERHPHSKKVYYVPVGRDAAISFPGLDFKFYNKFQEPVIIRSRIEGRVLTIWISGTSELKKQIQGSE</sequence>
<dbReference type="EMBL" id="CP121694">
    <property type="protein sequence ID" value="WRO22311.1"/>
    <property type="molecule type" value="Genomic_DNA"/>
</dbReference>
<dbReference type="InterPro" id="IPR007391">
    <property type="entry name" value="Vancomycin_resist_VanW"/>
</dbReference>
<dbReference type="InterPro" id="IPR052913">
    <property type="entry name" value="Glycopeptide_resist_protein"/>
</dbReference>
<dbReference type="Proteomes" id="UP001329915">
    <property type="component" value="Chromosome"/>
</dbReference>
<organism evidence="1 2">
    <name type="scientific">Metallumcola ferriviriculae</name>
    <dbReference type="NCBI Taxonomy" id="3039180"/>
    <lineage>
        <taxon>Bacteria</taxon>
        <taxon>Bacillati</taxon>
        <taxon>Bacillota</taxon>
        <taxon>Clostridia</taxon>
        <taxon>Neomoorellales</taxon>
        <taxon>Desulfitibacteraceae</taxon>
        <taxon>Metallumcola</taxon>
    </lineage>
</organism>
<dbReference type="KEGG" id="dbc:MFMK1_002140"/>
<proteinExistence type="predicted"/>
<dbReference type="AlphaFoldDB" id="A0AAU0UQ31"/>
<evidence type="ECO:0000313" key="2">
    <source>
        <dbReference type="Proteomes" id="UP001329915"/>
    </source>
</evidence>
<accession>A0AAU0UQ31</accession>
<dbReference type="PROSITE" id="PS51257">
    <property type="entry name" value="PROKAR_LIPOPROTEIN"/>
    <property type="match status" value="1"/>
</dbReference>
<gene>
    <name evidence="1" type="ORF">MFMK1_002140</name>
</gene>
<name>A0AAU0UQ31_9FIRM</name>
<dbReference type="PANTHER" id="PTHR35788:SF1">
    <property type="entry name" value="EXPORTED PROTEIN"/>
    <property type="match status" value="1"/>
</dbReference>
<keyword evidence="2" id="KW-1185">Reference proteome</keyword>